<dbReference type="AlphaFoldDB" id="A0AB34GGW6"/>
<evidence type="ECO:0000313" key="3">
    <source>
        <dbReference type="Proteomes" id="UP001159641"/>
    </source>
</evidence>
<evidence type="ECO:0000256" key="1">
    <source>
        <dbReference type="SAM" id="MobiDB-lite"/>
    </source>
</evidence>
<evidence type="ECO:0000313" key="2">
    <source>
        <dbReference type="EMBL" id="KAJ8779366.1"/>
    </source>
</evidence>
<keyword evidence="3" id="KW-1185">Reference proteome</keyword>
<comment type="caution">
    <text evidence="2">The sequence shown here is derived from an EMBL/GenBank/DDBJ whole genome shotgun (WGS) entry which is preliminary data.</text>
</comment>
<protein>
    <submittedName>
        <fullName evidence="2">Uncharacterized protein</fullName>
    </submittedName>
</protein>
<feature type="region of interest" description="Disordered" evidence="1">
    <location>
        <begin position="1"/>
        <end position="27"/>
    </location>
</feature>
<gene>
    <name evidence="2" type="ORF">J1605_012655</name>
</gene>
<accession>A0AB34GGW6</accession>
<proteinExistence type="predicted"/>
<name>A0AB34GGW6_ESCRO</name>
<dbReference type="EMBL" id="JAIQCJ010002225">
    <property type="protein sequence ID" value="KAJ8779366.1"/>
    <property type="molecule type" value="Genomic_DNA"/>
</dbReference>
<dbReference type="Proteomes" id="UP001159641">
    <property type="component" value="Unassembled WGS sequence"/>
</dbReference>
<sequence length="97" mass="9926">MRTRFTKSPEPLRGGRTSPCAAGGLGGGTPGAPRAGFLLLRDLLLLATPAPGDRVPKESPAKALSLEQAQDGGDLHPPSFCAWGRALALLACGCVSF</sequence>
<organism evidence="2 3">
    <name type="scientific">Eschrichtius robustus</name>
    <name type="common">California gray whale</name>
    <name type="synonym">Eschrichtius gibbosus</name>
    <dbReference type="NCBI Taxonomy" id="9764"/>
    <lineage>
        <taxon>Eukaryota</taxon>
        <taxon>Metazoa</taxon>
        <taxon>Chordata</taxon>
        <taxon>Craniata</taxon>
        <taxon>Vertebrata</taxon>
        <taxon>Euteleostomi</taxon>
        <taxon>Mammalia</taxon>
        <taxon>Eutheria</taxon>
        <taxon>Laurasiatheria</taxon>
        <taxon>Artiodactyla</taxon>
        <taxon>Whippomorpha</taxon>
        <taxon>Cetacea</taxon>
        <taxon>Mysticeti</taxon>
        <taxon>Eschrichtiidae</taxon>
        <taxon>Eschrichtius</taxon>
    </lineage>
</organism>
<reference evidence="2 3" key="1">
    <citation type="submission" date="2022-11" db="EMBL/GenBank/DDBJ databases">
        <title>Whole genome sequence of Eschrichtius robustus ER-17-0199.</title>
        <authorList>
            <person name="Bruniche-Olsen A."/>
            <person name="Black A.N."/>
            <person name="Fields C.J."/>
            <person name="Walden K."/>
            <person name="Dewoody J.A."/>
        </authorList>
    </citation>
    <scope>NUCLEOTIDE SEQUENCE [LARGE SCALE GENOMIC DNA]</scope>
    <source>
        <strain evidence="2">ER-17-0199</strain>
        <tissue evidence="2">Blubber</tissue>
    </source>
</reference>